<accession>A0A5N5SYP3</accession>
<dbReference type="AlphaFoldDB" id="A0A5N5SYP3"/>
<evidence type="ECO:0000313" key="2">
    <source>
        <dbReference type="Proteomes" id="UP000326759"/>
    </source>
</evidence>
<feature type="non-terminal residue" evidence="1">
    <location>
        <position position="284"/>
    </location>
</feature>
<name>A0A5N5SYP3_9CRUS</name>
<dbReference type="EMBL" id="SEYY01018952">
    <property type="protein sequence ID" value="KAB7498829.1"/>
    <property type="molecule type" value="Genomic_DNA"/>
</dbReference>
<gene>
    <name evidence="1" type="ORF">Anas_05050</name>
</gene>
<comment type="caution">
    <text evidence="1">The sequence shown here is derived from an EMBL/GenBank/DDBJ whole genome shotgun (WGS) entry which is preliminary data.</text>
</comment>
<evidence type="ECO:0000313" key="1">
    <source>
        <dbReference type="EMBL" id="KAB7498829.1"/>
    </source>
</evidence>
<dbReference type="Proteomes" id="UP000326759">
    <property type="component" value="Unassembled WGS sequence"/>
</dbReference>
<protein>
    <submittedName>
        <fullName evidence="1">Uncharacterized protein</fullName>
    </submittedName>
</protein>
<reference evidence="1 2" key="1">
    <citation type="journal article" date="2019" name="PLoS Biol.">
        <title>Sex chromosomes control vertical transmission of feminizing Wolbachia symbionts in an isopod.</title>
        <authorList>
            <person name="Becking T."/>
            <person name="Chebbi M.A."/>
            <person name="Giraud I."/>
            <person name="Moumen B."/>
            <person name="Laverre T."/>
            <person name="Caubet Y."/>
            <person name="Peccoud J."/>
            <person name="Gilbert C."/>
            <person name="Cordaux R."/>
        </authorList>
    </citation>
    <scope>NUCLEOTIDE SEQUENCE [LARGE SCALE GENOMIC DNA]</scope>
    <source>
        <strain evidence="1">ANa2</strain>
        <tissue evidence="1">Whole body excluding digestive tract and cuticle</tissue>
    </source>
</reference>
<keyword evidence="2" id="KW-1185">Reference proteome</keyword>
<sequence>MVKVSKCDEHVEIAISLLISTQIGGLASAGKINENHMSSSLSNSTKMFISDPSYIGKSVLCLLTLFYHQNIKSIPHPTLKLIEANDKLFREINKLSFQKPVGSFVSTFVKEYIRMTLRNKVLDEDEKKAEVHGIVEKILSMPLPPVESSKIIRSFLRALSECESELREFKEDHINIVSFLKMFEMNHPDGFDMTCAHIMKRKKTDKLTFEQKLIRKFQKHYEIKVLPIKTDKKKEDKSTEEQWLSCLKSGNLSTPCIEFLEKMCSLIILSDEGKKSKFWYISGE</sequence>
<organism evidence="1 2">
    <name type="scientific">Armadillidium nasatum</name>
    <dbReference type="NCBI Taxonomy" id="96803"/>
    <lineage>
        <taxon>Eukaryota</taxon>
        <taxon>Metazoa</taxon>
        <taxon>Ecdysozoa</taxon>
        <taxon>Arthropoda</taxon>
        <taxon>Crustacea</taxon>
        <taxon>Multicrustacea</taxon>
        <taxon>Malacostraca</taxon>
        <taxon>Eumalacostraca</taxon>
        <taxon>Peracarida</taxon>
        <taxon>Isopoda</taxon>
        <taxon>Oniscidea</taxon>
        <taxon>Crinocheta</taxon>
        <taxon>Armadillidiidae</taxon>
        <taxon>Armadillidium</taxon>
    </lineage>
</organism>
<proteinExistence type="predicted"/>